<dbReference type="AlphaFoldDB" id="A0A9P7XS55"/>
<comment type="similarity">
    <text evidence="3">Belongs to the complex I NDUFA1 subunit family.</text>
</comment>
<evidence type="ECO:0000256" key="8">
    <source>
        <dbReference type="ARBA" id="ARBA00022792"/>
    </source>
</evidence>
<gene>
    <name evidence="14" type="ORF">KI688_001936</name>
</gene>
<name>A0A9P7XS55_9FUNG</name>
<keyword evidence="10" id="KW-1133">Transmembrane helix</keyword>
<evidence type="ECO:0000313" key="14">
    <source>
        <dbReference type="EMBL" id="KAG9065647.1"/>
    </source>
</evidence>
<keyword evidence="6" id="KW-0679">Respiratory chain</keyword>
<dbReference type="PANTHER" id="PTHR17098">
    <property type="entry name" value="NADH-UBIQUINONE OXIDOREDUCTASE MWFE SUBUNIT"/>
    <property type="match status" value="1"/>
</dbReference>
<dbReference type="GO" id="GO:0005743">
    <property type="term" value="C:mitochondrial inner membrane"/>
    <property type="evidence" value="ECO:0007669"/>
    <property type="project" value="UniProtKB-SubCell"/>
</dbReference>
<evidence type="ECO:0000256" key="1">
    <source>
        <dbReference type="ARBA" id="ARBA00003195"/>
    </source>
</evidence>
<keyword evidence="12" id="KW-0472">Membrane</keyword>
<keyword evidence="15" id="KW-1185">Reference proteome</keyword>
<keyword evidence="11" id="KW-0496">Mitochondrion</keyword>
<feature type="compositionally biased region" description="Polar residues" evidence="13">
    <location>
        <begin position="126"/>
        <end position="145"/>
    </location>
</feature>
<evidence type="ECO:0000256" key="2">
    <source>
        <dbReference type="ARBA" id="ARBA00004298"/>
    </source>
</evidence>
<reference evidence="14" key="1">
    <citation type="submission" date="2021-06" db="EMBL/GenBank/DDBJ databases">
        <title>Genome Sequence of Mortierella hyaline Strain SCG-10, a Cold-Adapted, Nitrate-Reducing Fungus Isolated from Soil in Minnesota, USA.</title>
        <authorList>
            <person name="Aldossari N."/>
        </authorList>
    </citation>
    <scope>NUCLEOTIDE SEQUENCE</scope>
    <source>
        <strain evidence="14">SCG-10</strain>
    </source>
</reference>
<accession>A0A9P7XS55</accession>
<proteinExistence type="inferred from homology"/>
<dbReference type="OrthoDB" id="1920692at2759"/>
<keyword evidence="9" id="KW-0249">Electron transport</keyword>
<evidence type="ECO:0000256" key="7">
    <source>
        <dbReference type="ARBA" id="ARBA00022692"/>
    </source>
</evidence>
<dbReference type="Proteomes" id="UP000707451">
    <property type="component" value="Unassembled WGS sequence"/>
</dbReference>
<organism evidence="14 15">
    <name type="scientific">Linnemannia hyalina</name>
    <dbReference type="NCBI Taxonomy" id="64524"/>
    <lineage>
        <taxon>Eukaryota</taxon>
        <taxon>Fungi</taxon>
        <taxon>Fungi incertae sedis</taxon>
        <taxon>Mucoromycota</taxon>
        <taxon>Mortierellomycotina</taxon>
        <taxon>Mortierellomycetes</taxon>
        <taxon>Mortierellales</taxon>
        <taxon>Mortierellaceae</taxon>
        <taxon>Linnemannia</taxon>
    </lineage>
</organism>
<evidence type="ECO:0000256" key="6">
    <source>
        <dbReference type="ARBA" id="ARBA00022660"/>
    </source>
</evidence>
<evidence type="ECO:0000256" key="13">
    <source>
        <dbReference type="SAM" id="MobiDB-lite"/>
    </source>
</evidence>
<evidence type="ECO:0000256" key="10">
    <source>
        <dbReference type="ARBA" id="ARBA00022989"/>
    </source>
</evidence>
<dbReference type="EMBL" id="JAHRHY010000011">
    <property type="protein sequence ID" value="KAG9065647.1"/>
    <property type="molecule type" value="Genomic_DNA"/>
</dbReference>
<dbReference type="PANTHER" id="PTHR17098:SF2">
    <property type="entry name" value="NADH DEHYDROGENASE [UBIQUINONE] 1 ALPHA SUBCOMPLEX SUBUNIT 1"/>
    <property type="match status" value="1"/>
</dbReference>
<keyword evidence="8" id="KW-0999">Mitochondrion inner membrane</keyword>
<evidence type="ECO:0000313" key="15">
    <source>
        <dbReference type="Proteomes" id="UP000707451"/>
    </source>
</evidence>
<dbReference type="InterPro" id="IPR017384">
    <property type="entry name" value="NADH_Ub_cplx-1_asu_su-1"/>
</dbReference>
<keyword evidence="7" id="KW-0812">Transmembrane</keyword>
<comment type="caution">
    <text evidence="14">The sequence shown here is derived from an EMBL/GenBank/DDBJ whole genome shotgun (WGS) entry which is preliminary data.</text>
</comment>
<evidence type="ECO:0000256" key="11">
    <source>
        <dbReference type="ARBA" id="ARBA00023128"/>
    </source>
</evidence>
<evidence type="ECO:0000256" key="4">
    <source>
        <dbReference type="ARBA" id="ARBA00016392"/>
    </source>
</evidence>
<protein>
    <recommendedName>
        <fullName evidence="4">NADH dehydrogenase [ubiquinone] 1 alpha subcomplex subunit 1</fullName>
    </recommendedName>
</protein>
<keyword evidence="5" id="KW-0813">Transport</keyword>
<comment type="function">
    <text evidence="1">Accessory subunit of the mitochondrial membrane respiratory chain NADH dehydrogenase (Complex I), that is believed not to be involved in catalysis. Complex I functions in the transfer of electrons from NADH to the respiratory chain. The immediate electron acceptor for the enzyme is believed to be ubiquinone.</text>
</comment>
<sequence length="152" mass="16992">MPVPFEALIPLGLITGFFGVSGILFQKLKTSVNEGQVPFNSNNNASARQRNSYLKPDTVEHNTGGSGKEIKRAQSKNDVLPKLVRTRTCSPFAICGVRSYKRPPRYGLDRWDRVMLDRDYRLTGTQRGQAHQATAPSAFSTNSAWNLEKEHL</sequence>
<dbReference type="Pfam" id="PF15879">
    <property type="entry name" value="MWFE"/>
    <property type="match status" value="2"/>
</dbReference>
<evidence type="ECO:0000256" key="3">
    <source>
        <dbReference type="ARBA" id="ARBA00009960"/>
    </source>
</evidence>
<evidence type="ECO:0000256" key="5">
    <source>
        <dbReference type="ARBA" id="ARBA00022448"/>
    </source>
</evidence>
<comment type="subcellular location">
    <subcellularLocation>
        <location evidence="2">Mitochondrion inner membrane</location>
        <topology evidence="2">Single-pass membrane protein</topology>
        <orientation evidence="2">Matrix side</orientation>
    </subcellularLocation>
</comment>
<evidence type="ECO:0000256" key="9">
    <source>
        <dbReference type="ARBA" id="ARBA00022982"/>
    </source>
</evidence>
<evidence type="ECO:0000256" key="12">
    <source>
        <dbReference type="ARBA" id="ARBA00023136"/>
    </source>
</evidence>
<feature type="region of interest" description="Disordered" evidence="13">
    <location>
        <begin position="126"/>
        <end position="152"/>
    </location>
</feature>